<evidence type="ECO:0000256" key="1">
    <source>
        <dbReference type="SAM" id="MobiDB-lite"/>
    </source>
</evidence>
<sequence>MSTSLRPAPQKNPPRITTSPFVHGLLGRRGAAVVLVLAVLVAGLASALLGSAEAPPRGEAYPATAESAVVADQLESFPGATRHRPSSWRRRGARPSPRPTPRVSRGWRATSARSAPTRR</sequence>
<accession>A0A7L9IX68</accession>
<feature type="compositionally biased region" description="Low complexity" evidence="1">
    <location>
        <begin position="101"/>
        <end position="119"/>
    </location>
</feature>
<evidence type="ECO:0000313" key="4">
    <source>
        <dbReference type="Proteomes" id="UP000593998"/>
    </source>
</evidence>
<keyword evidence="2" id="KW-0472">Membrane</keyword>
<dbReference type="AlphaFoldDB" id="A0A7L9IX68"/>
<gene>
    <name evidence="3" type="ORF">IGS73_11150</name>
</gene>
<feature type="transmembrane region" description="Helical" evidence="2">
    <location>
        <begin position="30"/>
        <end position="49"/>
    </location>
</feature>
<feature type="compositionally biased region" description="Basic residues" evidence="1">
    <location>
        <begin position="81"/>
        <end position="93"/>
    </location>
</feature>
<organism evidence="3 4">
    <name type="scientific">Janibacter indicus</name>
    <dbReference type="NCBI Taxonomy" id="857417"/>
    <lineage>
        <taxon>Bacteria</taxon>
        <taxon>Bacillati</taxon>
        <taxon>Actinomycetota</taxon>
        <taxon>Actinomycetes</taxon>
        <taxon>Micrococcales</taxon>
        <taxon>Intrasporangiaceae</taxon>
        <taxon>Janibacter</taxon>
    </lineage>
</organism>
<protein>
    <submittedName>
        <fullName evidence="3">Uncharacterized protein</fullName>
    </submittedName>
</protein>
<keyword evidence="2" id="KW-1133">Transmembrane helix</keyword>
<dbReference type="RefSeq" id="WP_192910461.1">
    <property type="nucleotide sequence ID" value="NZ_CP062789.1"/>
</dbReference>
<reference evidence="3 4" key="1">
    <citation type="submission" date="2020-10" db="EMBL/GenBank/DDBJ databases">
        <title>Janibacter indicus TT2 genome sequence.</title>
        <authorList>
            <person name="Lee K."/>
            <person name="Ganzorig M."/>
        </authorList>
    </citation>
    <scope>NUCLEOTIDE SEQUENCE [LARGE SCALE GENOMIC DNA]</scope>
    <source>
        <strain evidence="3 4">TT2</strain>
    </source>
</reference>
<evidence type="ECO:0000256" key="2">
    <source>
        <dbReference type="SAM" id="Phobius"/>
    </source>
</evidence>
<dbReference type="Proteomes" id="UP000593998">
    <property type="component" value="Chromosome"/>
</dbReference>
<feature type="region of interest" description="Disordered" evidence="1">
    <location>
        <begin position="72"/>
        <end position="119"/>
    </location>
</feature>
<dbReference type="EMBL" id="CP062789">
    <property type="protein sequence ID" value="QOK21699.1"/>
    <property type="molecule type" value="Genomic_DNA"/>
</dbReference>
<evidence type="ECO:0000313" key="3">
    <source>
        <dbReference type="EMBL" id="QOK21699.1"/>
    </source>
</evidence>
<name>A0A7L9IX68_9MICO</name>
<keyword evidence="2" id="KW-0812">Transmembrane</keyword>
<proteinExistence type="predicted"/>